<evidence type="ECO:0000256" key="4">
    <source>
        <dbReference type="ARBA" id="ARBA00023098"/>
    </source>
</evidence>
<dbReference type="InterPro" id="IPR052351">
    <property type="entry name" value="Ornithine_N-alpha-AT"/>
</dbReference>
<proteinExistence type="predicted"/>
<accession>A0A7M1S877</accession>
<dbReference type="InterPro" id="IPR002123">
    <property type="entry name" value="Plipid/glycerol_acylTrfase"/>
</dbReference>
<dbReference type="PANTHER" id="PTHR37323">
    <property type="entry name" value="GCN5-RELATED N-ACETYLTRANSFERASE"/>
    <property type="match status" value="1"/>
</dbReference>
<dbReference type="AlphaFoldDB" id="A0A7M1S877"/>
<dbReference type="SMART" id="SM00563">
    <property type="entry name" value="PlsC"/>
    <property type="match status" value="1"/>
</dbReference>
<keyword evidence="4" id="KW-0443">Lipid metabolism</keyword>
<keyword evidence="5 7" id="KW-0012">Acyltransferase</keyword>
<dbReference type="Pfam" id="PF19576">
    <property type="entry name" value="Acyltransf_2"/>
    <property type="match status" value="1"/>
</dbReference>
<feature type="domain" description="Phospholipid/glycerol acyltransferase" evidence="6">
    <location>
        <begin position="84"/>
        <end position="201"/>
    </location>
</feature>
<dbReference type="SUPFAM" id="SSF69593">
    <property type="entry name" value="Glycerol-3-phosphate (1)-acyltransferase"/>
    <property type="match status" value="1"/>
</dbReference>
<dbReference type="InterPro" id="IPR045746">
    <property type="entry name" value="ACT14924-like_Acyltransf_dom"/>
</dbReference>
<evidence type="ECO:0000313" key="7">
    <source>
        <dbReference type="EMBL" id="QOR62939.1"/>
    </source>
</evidence>
<reference evidence="7 8" key="1">
    <citation type="submission" date="2020-10" db="EMBL/GenBank/DDBJ databases">
        <title>The genome of sulfurovum sp.</title>
        <authorList>
            <person name="Xie S."/>
            <person name="Shao Z."/>
            <person name="Jiang L."/>
        </authorList>
    </citation>
    <scope>NUCLEOTIDE SEQUENCE [LARGE SCALE GENOMIC DNA]</scope>
    <source>
        <strain evidence="7 8">ST-419</strain>
    </source>
</reference>
<dbReference type="EMBL" id="CP063164">
    <property type="protein sequence ID" value="QOR62939.1"/>
    <property type="molecule type" value="Genomic_DNA"/>
</dbReference>
<comment type="pathway">
    <text evidence="1">Lipid metabolism.</text>
</comment>
<dbReference type="GO" id="GO:0016746">
    <property type="term" value="F:acyltransferase activity"/>
    <property type="evidence" value="ECO:0007669"/>
    <property type="project" value="UniProtKB-KW"/>
</dbReference>
<sequence>MPQISVENYLIHHYPAIEHFPALAKKLLFSSVRKLFHENQINDFLEKNRYKDAYSFIEAVLDYFEVDIALKQKEMSHVPPYGRVVIIANHPLGTLDAMAMIYLLKDVRKDIKIVANSFLKEFENLKELIIPVDNISGKMSRETLEGIYSALESEKAVIIFPSGEVSRARPNGVKDTAWKSGFYKIAKKTYSPILPVYIKATNSKSFYLLSMLNRSFATATLPHEMFKARGKEIRFTIGNPVPYESYCIQGVPQKEAVKLIRKHFYRVARGKPNLLKVQKGISLAEAPSDIKHALSQGELLGETADGKQIILYESELENCVIKEIGRLREISFRHVGEGSGEKRDVDSYDFYYKHIVIWDDSDLEIAGAYRIGECAQIIEDFGGEGLYTSTLFKYDKAFEPYFCRGLELGRSFVQPKYWNSRALDYLWQGIGAYIKSHPAIRYLFGPVSLSDSFTPQAKALIIYFYQHYFPDRKMLVAHKARYKIPKEMKAYCEDIFCGHDYRADQRILKEELSYMGYTIPPLYKQYAEVCEEGGVQFMDFGYDKHFNYCIDGFIFVDLDFMKESKRKRYIGE</sequence>
<dbReference type="CDD" id="cd07986">
    <property type="entry name" value="LPLAT_ACT14924-like"/>
    <property type="match status" value="1"/>
</dbReference>
<evidence type="ECO:0000256" key="1">
    <source>
        <dbReference type="ARBA" id="ARBA00005189"/>
    </source>
</evidence>
<dbReference type="Pfam" id="PF13444">
    <property type="entry name" value="Acetyltransf_5"/>
    <property type="match status" value="1"/>
</dbReference>
<dbReference type="GO" id="GO:0006629">
    <property type="term" value="P:lipid metabolic process"/>
    <property type="evidence" value="ECO:0007669"/>
    <property type="project" value="UniProtKB-KW"/>
</dbReference>
<evidence type="ECO:0000259" key="6">
    <source>
        <dbReference type="SMART" id="SM00563"/>
    </source>
</evidence>
<dbReference type="SUPFAM" id="SSF55729">
    <property type="entry name" value="Acyl-CoA N-acyltransferases (Nat)"/>
    <property type="match status" value="1"/>
</dbReference>
<name>A0A7M1S877_9BACT</name>
<evidence type="ECO:0000256" key="2">
    <source>
        <dbReference type="ARBA" id="ARBA00022516"/>
    </source>
</evidence>
<keyword evidence="2" id="KW-0444">Lipid biosynthesis</keyword>
<dbReference type="InterPro" id="IPR016181">
    <property type="entry name" value="Acyl_CoA_acyltransferase"/>
</dbReference>
<dbReference type="PANTHER" id="PTHR37323:SF1">
    <property type="entry name" value="L-ORNITHINE N(ALPHA)-ACYLTRANSFERASE"/>
    <property type="match status" value="1"/>
</dbReference>
<keyword evidence="3 7" id="KW-0808">Transferase</keyword>
<protein>
    <submittedName>
        <fullName evidence="7">Lysophospholipid acyltransferase family protein</fullName>
    </submittedName>
</protein>
<gene>
    <name evidence="7" type="ORF">IMZ28_00960</name>
</gene>
<organism evidence="7 8">
    <name type="scientific">Sulfurovum indicum</name>
    <dbReference type="NCBI Taxonomy" id="2779528"/>
    <lineage>
        <taxon>Bacteria</taxon>
        <taxon>Pseudomonadati</taxon>
        <taxon>Campylobacterota</taxon>
        <taxon>Epsilonproteobacteria</taxon>
        <taxon>Campylobacterales</taxon>
        <taxon>Sulfurovaceae</taxon>
        <taxon>Sulfurovum</taxon>
    </lineage>
</organism>
<dbReference type="KEGG" id="sinu:IMZ28_00960"/>
<evidence type="ECO:0000313" key="8">
    <source>
        <dbReference type="Proteomes" id="UP000595074"/>
    </source>
</evidence>
<dbReference type="Proteomes" id="UP000595074">
    <property type="component" value="Chromosome"/>
</dbReference>
<keyword evidence="8" id="KW-1185">Reference proteome</keyword>
<evidence type="ECO:0000256" key="5">
    <source>
        <dbReference type="ARBA" id="ARBA00023315"/>
    </source>
</evidence>
<evidence type="ECO:0000256" key="3">
    <source>
        <dbReference type="ARBA" id="ARBA00022679"/>
    </source>
</evidence>